<organism evidence="2 3">
    <name type="scientific">Halosegnis rubeus</name>
    <dbReference type="NCBI Taxonomy" id="2212850"/>
    <lineage>
        <taxon>Archaea</taxon>
        <taxon>Methanobacteriati</taxon>
        <taxon>Methanobacteriota</taxon>
        <taxon>Stenosarchaea group</taxon>
        <taxon>Halobacteria</taxon>
        <taxon>Halobacteriales</taxon>
        <taxon>Natronomonadaceae</taxon>
        <taxon>Halosegnis</taxon>
    </lineage>
</organism>
<protein>
    <submittedName>
        <fullName evidence="2">Secretion system protein</fullName>
    </submittedName>
</protein>
<proteinExistence type="inferred from homology"/>
<dbReference type="InterPro" id="IPR027417">
    <property type="entry name" value="P-loop_NTPase"/>
</dbReference>
<dbReference type="Gene3D" id="3.40.50.300">
    <property type="entry name" value="P-loop containing nucleotide triphosphate hydrolases"/>
    <property type="match status" value="1"/>
</dbReference>
<gene>
    <name evidence="2" type="ORF">DP108_01290</name>
</gene>
<sequence>MRGTYASVLVPRISLSALATTTHFSTNSILNTAVEIPPPVAPDDPEAWYAPDVRAQYAVSPGVVATIRERSTGAPFSYAVREPSLSPDGRDALDTVSDYLTDVDSDPPRTATGVREQFGAPLPASWREARDRVYGGPPASTRRLDYHLRATHRGLGELTPLALDPRIEAVDTGATVAVHTERFAPAVTAFEADADRVARLASERLARETVRFCGYEIPVVRYRDDTLGTDSFTRKYAVDEPPLRAGDRDRIDRCRRHLLATADEFDTTDPDAVRARAAAFFRRDLAAATPATWLATARERTRELLADHGLVAPAVESPVPPDRLDDLCYYVLRAFAGEGRLTIPLRDERLEAIETTTDGRVTVRHRDDEGQTRRLPTNIEFDADRLREQVRRLAAAGGTDLSAQRPTATVTVRPEGTETVLDCTLGLARTTDAGPQLSVRRRPADPPTAPGLVAEDRLPAEVAALCWLLAEHRGRIAISGGRGAGKTTLLNALLPFVPHDRRPVVAGDTAGVAVPHESLLRLATHAHVDPERRVTTADVGEELAALNPAVTVLDDVDGPARGDLLAERLAAGGGVIATVDARNPDALASRLDAWTADAAARDFDIVLVTRHVDGKRRATEVGYFAGEDDPSWTQLWARGGEGVSLAEELTAQLARRTDRTAADIETDLARKRRYVEYLVDESIDGHAALFEFLADLHEAEAATIERVGHRRDAYRQK</sequence>
<reference evidence="2 3" key="1">
    <citation type="submission" date="2019-10" db="EMBL/GenBank/DDBJ databases">
        <title>Unraveling microbial dark matter from salterns through culturing: the case of the genus Halosegnis.</title>
        <authorList>
            <person name="Duran-Viseras A."/>
            <person name="Andrei A.-S."/>
            <person name="Vera-Gargallo B."/>
            <person name="Ghai R."/>
            <person name="Sanchez-Porro C."/>
            <person name="Ventosa A."/>
        </authorList>
    </citation>
    <scope>NUCLEOTIDE SEQUENCE [LARGE SCALE GENOMIC DNA]</scope>
    <source>
        <strain evidence="2 3">F19-13</strain>
    </source>
</reference>
<dbReference type="PANTHER" id="PTHR30486:SF14">
    <property type="entry name" value="FLAGELLA ACCESSORY PROTEIN I"/>
    <property type="match status" value="1"/>
</dbReference>
<dbReference type="Gene3D" id="3.30.450.380">
    <property type="match status" value="2"/>
</dbReference>
<comment type="caution">
    <text evidence="2">The sequence shown here is derived from an EMBL/GenBank/DDBJ whole genome shotgun (WGS) entry which is preliminary data.</text>
</comment>
<evidence type="ECO:0000313" key="3">
    <source>
        <dbReference type="Proteomes" id="UP000326207"/>
    </source>
</evidence>
<evidence type="ECO:0000313" key="2">
    <source>
        <dbReference type="EMBL" id="KAB7519914.1"/>
    </source>
</evidence>
<comment type="similarity">
    <text evidence="1">Belongs to the GSP E family.</text>
</comment>
<accession>A0A5N5UQ20</accession>
<dbReference type="Proteomes" id="UP000326207">
    <property type="component" value="Unassembled WGS sequence"/>
</dbReference>
<dbReference type="PANTHER" id="PTHR30486">
    <property type="entry name" value="TWITCHING MOTILITY PROTEIN PILT"/>
    <property type="match status" value="1"/>
</dbReference>
<dbReference type="AlphaFoldDB" id="A0A5N5UQ20"/>
<dbReference type="SUPFAM" id="SSF52540">
    <property type="entry name" value="P-loop containing nucleoside triphosphate hydrolases"/>
    <property type="match status" value="1"/>
</dbReference>
<evidence type="ECO:0000256" key="1">
    <source>
        <dbReference type="ARBA" id="ARBA00006611"/>
    </source>
</evidence>
<name>A0A5N5UQ20_9EURY</name>
<dbReference type="InterPro" id="IPR050921">
    <property type="entry name" value="T4SS_GSP_E_ATPase"/>
</dbReference>
<dbReference type="EMBL" id="QMDY01000001">
    <property type="protein sequence ID" value="KAB7519914.1"/>
    <property type="molecule type" value="Genomic_DNA"/>
</dbReference>
<dbReference type="GO" id="GO:0016887">
    <property type="term" value="F:ATP hydrolysis activity"/>
    <property type="evidence" value="ECO:0007669"/>
    <property type="project" value="InterPro"/>
</dbReference>